<dbReference type="OrthoDB" id="28112at2759"/>
<keyword evidence="4" id="KW-0677">Repeat</keyword>
<dbReference type="PANTHER" id="PTHR23271">
    <property type="entry name" value="HEPATOCELLULAR CARCINOMA-ASSOCIATED ANTIGEN 66"/>
    <property type="match status" value="1"/>
</dbReference>
<dbReference type="SUPFAM" id="SSF48452">
    <property type="entry name" value="TPR-like"/>
    <property type="match status" value="1"/>
</dbReference>
<dbReference type="InterPro" id="IPR011990">
    <property type="entry name" value="TPR-like_helical_dom_sf"/>
</dbReference>
<evidence type="ECO:0000256" key="1">
    <source>
        <dbReference type="ARBA" id="ARBA00004604"/>
    </source>
</evidence>
<dbReference type="InterPro" id="IPR013949">
    <property type="entry name" value="Utp6"/>
</dbReference>
<dbReference type="GO" id="GO:0030515">
    <property type="term" value="F:snoRNA binding"/>
    <property type="evidence" value="ECO:0007669"/>
    <property type="project" value="InterPro"/>
</dbReference>
<reference evidence="7" key="1">
    <citation type="journal article" date="2021" name="Open Biol.">
        <title>Shared evolutionary footprints suggest mitochondrial oxidative damage underlies multiple complex I losses in fungi.</title>
        <authorList>
            <person name="Schikora-Tamarit M.A."/>
            <person name="Marcet-Houben M."/>
            <person name="Nosek J."/>
            <person name="Gabaldon T."/>
        </authorList>
    </citation>
    <scope>NUCLEOTIDE SEQUENCE</scope>
    <source>
        <strain evidence="7">CBS6341</strain>
    </source>
</reference>
<dbReference type="Gene3D" id="1.25.40.10">
    <property type="entry name" value="Tetratricopeptide repeat domain"/>
    <property type="match status" value="1"/>
</dbReference>
<proteinExistence type="inferred from homology"/>
<protein>
    <recommendedName>
        <fullName evidence="6">U3 small nucleolar RNA-associated protein 6 N-terminal domain-containing protein</fullName>
    </recommendedName>
</protein>
<comment type="subcellular location">
    <subcellularLocation>
        <location evidence="1">Nucleus</location>
        <location evidence="1">Nucleolus</location>
    </subcellularLocation>
</comment>
<evidence type="ECO:0000256" key="2">
    <source>
        <dbReference type="ARBA" id="ARBA00010734"/>
    </source>
</evidence>
<dbReference type="GO" id="GO:0034388">
    <property type="term" value="C:Pwp2p-containing subcomplex of 90S preribosome"/>
    <property type="evidence" value="ECO:0007669"/>
    <property type="project" value="TreeGrafter"/>
</dbReference>
<evidence type="ECO:0000256" key="5">
    <source>
        <dbReference type="ARBA" id="ARBA00023242"/>
    </source>
</evidence>
<dbReference type="Pfam" id="PF08640">
    <property type="entry name" value="U3_assoc_6"/>
    <property type="match status" value="1"/>
</dbReference>
<keyword evidence="3" id="KW-0698">rRNA processing</keyword>
<evidence type="ECO:0000256" key="4">
    <source>
        <dbReference type="ARBA" id="ARBA00022737"/>
    </source>
</evidence>
<dbReference type="GO" id="GO:0032040">
    <property type="term" value="C:small-subunit processome"/>
    <property type="evidence" value="ECO:0007669"/>
    <property type="project" value="TreeGrafter"/>
</dbReference>
<evidence type="ECO:0000259" key="6">
    <source>
        <dbReference type="Pfam" id="PF08640"/>
    </source>
</evidence>
<keyword evidence="5" id="KW-0539">Nucleus</keyword>
<accession>A0A9P8PK50</accession>
<dbReference type="SMART" id="SM00386">
    <property type="entry name" value="HAT"/>
    <property type="match status" value="3"/>
</dbReference>
<comment type="similarity">
    <text evidence="2">Belongs to the UTP6 family.</text>
</comment>
<evidence type="ECO:0000313" key="7">
    <source>
        <dbReference type="EMBL" id="KAH3673065.1"/>
    </source>
</evidence>
<evidence type="ECO:0000313" key="8">
    <source>
        <dbReference type="Proteomes" id="UP000769528"/>
    </source>
</evidence>
<reference evidence="7" key="2">
    <citation type="submission" date="2021-01" db="EMBL/GenBank/DDBJ databases">
        <authorList>
            <person name="Schikora-Tamarit M.A."/>
        </authorList>
    </citation>
    <scope>NUCLEOTIDE SEQUENCE</scope>
    <source>
        <strain evidence="7">CBS6341</strain>
    </source>
</reference>
<feature type="domain" description="U3 small nucleolar RNA-associated protein 6 N-terminal" evidence="6">
    <location>
        <begin position="8"/>
        <end position="93"/>
    </location>
</feature>
<comment type="caution">
    <text evidence="7">The sequence shown here is derived from an EMBL/GenBank/DDBJ whole genome shotgun (WGS) entry which is preliminary data.</text>
</comment>
<dbReference type="EMBL" id="JAEUBF010001057">
    <property type="protein sequence ID" value="KAH3673065.1"/>
    <property type="molecule type" value="Genomic_DNA"/>
</dbReference>
<gene>
    <name evidence="7" type="ORF">WICMUC_003898</name>
</gene>
<evidence type="ECO:0000256" key="3">
    <source>
        <dbReference type="ARBA" id="ARBA00022552"/>
    </source>
</evidence>
<keyword evidence="8" id="KW-1185">Reference proteome</keyword>
<dbReference type="GO" id="GO:0000462">
    <property type="term" value="P:maturation of SSU-rRNA from tricistronic rRNA transcript (SSU-rRNA, 5.8S rRNA, LSU-rRNA)"/>
    <property type="evidence" value="ECO:0007669"/>
    <property type="project" value="InterPro"/>
</dbReference>
<dbReference type="Pfam" id="PF23240">
    <property type="entry name" value="HAT_PRP39_N"/>
    <property type="match status" value="1"/>
</dbReference>
<dbReference type="PANTHER" id="PTHR23271:SF1">
    <property type="entry name" value="U3 SMALL NUCLEOLAR RNA-ASSOCIATED PROTEIN 6 HOMOLOG"/>
    <property type="match status" value="1"/>
</dbReference>
<dbReference type="InterPro" id="IPR055347">
    <property type="entry name" value="UTP6_N"/>
</dbReference>
<dbReference type="InterPro" id="IPR003107">
    <property type="entry name" value="HAT"/>
</dbReference>
<dbReference type="Proteomes" id="UP000769528">
    <property type="component" value="Unassembled WGS sequence"/>
</dbReference>
<name>A0A9P8PK50_9ASCO</name>
<sequence>MSKARYYLEQTVPELEDLQNKGLFTKQEITQIMRRRTDFEHRLNSRGSKVRDYLQYVEFESNLEKLRKKRYTRLSKVGLINTKPSISDWANERRILFIYDRSIQKFPNDFLLWENYLNFAKKQKLFKKIYKIYNQLLQLHPTHVPSWLNAAQFEYEVIGSAKNARILFQRALRFNKDSKKLWLNYTIFELSYITKLLNRRKILGLVTESQQIEHENSEKKAQDLNDDLIELPKITNDEIKDQLNHLPDVDLNMLGNADTNPALRGDVSLTIFDVCIETLWNFKKSNPMIKEFEFKFQISLDFLNIFDKFPDLDRSYLNNHIIQYLIINFSHEVKTTYLDIIITLRNLSIEDPEFIEYLQFSVKKYLAYKKKSNFSDDQLNELKNLVSQFLVTEYLQHDSIDEKTKSILNSIIKKL</sequence>
<dbReference type="AlphaFoldDB" id="A0A9P8PK50"/>
<organism evidence="7 8">
    <name type="scientific">Wickerhamomyces mucosus</name>
    <dbReference type="NCBI Taxonomy" id="1378264"/>
    <lineage>
        <taxon>Eukaryota</taxon>
        <taxon>Fungi</taxon>
        <taxon>Dikarya</taxon>
        <taxon>Ascomycota</taxon>
        <taxon>Saccharomycotina</taxon>
        <taxon>Saccharomycetes</taxon>
        <taxon>Phaffomycetales</taxon>
        <taxon>Wickerhamomycetaceae</taxon>
        <taxon>Wickerhamomyces</taxon>
    </lineage>
</organism>